<dbReference type="Pfam" id="PF00155">
    <property type="entry name" value="Aminotran_1_2"/>
    <property type="match status" value="1"/>
</dbReference>
<dbReference type="PANTHER" id="PTHR11879">
    <property type="entry name" value="ASPARTATE AMINOTRANSFERASE"/>
    <property type="match status" value="1"/>
</dbReference>
<dbReference type="Gene3D" id="3.90.1150.10">
    <property type="entry name" value="Aspartate Aminotransferase, domain 1"/>
    <property type="match status" value="1"/>
</dbReference>
<protein>
    <submittedName>
        <fullName evidence="8">Aspartate/aromatic aminotransferase</fullName>
    </submittedName>
</protein>
<dbReference type="Gene3D" id="3.40.640.10">
    <property type="entry name" value="Type I PLP-dependent aspartate aminotransferase-like (Major domain)"/>
    <property type="match status" value="1"/>
</dbReference>
<dbReference type="Proteomes" id="UP000030008">
    <property type="component" value="Unassembled WGS sequence"/>
</dbReference>
<evidence type="ECO:0000256" key="1">
    <source>
        <dbReference type="ARBA" id="ARBA00001933"/>
    </source>
</evidence>
<dbReference type="CDD" id="cd00609">
    <property type="entry name" value="AAT_like"/>
    <property type="match status" value="1"/>
</dbReference>
<organism evidence="8 9">
    <name type="scientific">Clostridium innocuum</name>
    <dbReference type="NCBI Taxonomy" id="1522"/>
    <lineage>
        <taxon>Bacteria</taxon>
        <taxon>Bacillati</taxon>
        <taxon>Bacillota</taxon>
        <taxon>Clostridia</taxon>
        <taxon>Eubacteriales</taxon>
        <taxon>Clostridiaceae</taxon>
        <taxon>Clostridium</taxon>
    </lineage>
</organism>
<gene>
    <name evidence="8" type="ORF">CIAN88_03965</name>
</gene>
<dbReference type="InterPro" id="IPR004839">
    <property type="entry name" value="Aminotransferase_I/II_large"/>
</dbReference>
<dbReference type="GO" id="GO:0006520">
    <property type="term" value="P:amino acid metabolic process"/>
    <property type="evidence" value="ECO:0007669"/>
    <property type="project" value="InterPro"/>
</dbReference>
<evidence type="ECO:0000256" key="2">
    <source>
        <dbReference type="ARBA" id="ARBA00007441"/>
    </source>
</evidence>
<evidence type="ECO:0000256" key="4">
    <source>
        <dbReference type="ARBA" id="ARBA00022576"/>
    </source>
</evidence>
<dbReference type="GO" id="GO:0008483">
    <property type="term" value="F:transaminase activity"/>
    <property type="evidence" value="ECO:0007669"/>
    <property type="project" value="UniProtKB-KW"/>
</dbReference>
<evidence type="ECO:0000259" key="7">
    <source>
        <dbReference type="Pfam" id="PF00155"/>
    </source>
</evidence>
<evidence type="ECO:0000256" key="3">
    <source>
        <dbReference type="ARBA" id="ARBA00011738"/>
    </source>
</evidence>
<name>A0A099I8K2_CLOIN</name>
<proteinExistence type="inferred from homology"/>
<dbReference type="InterPro" id="IPR015421">
    <property type="entry name" value="PyrdxlP-dep_Trfase_major"/>
</dbReference>
<reference evidence="8 9" key="1">
    <citation type="submission" date="2014-08" db="EMBL/GenBank/DDBJ databases">
        <title>Clostridium innocuum, an unnegligible vancomycin-resistant pathogen causing extra-intestinal infections.</title>
        <authorList>
            <person name="Feng Y."/>
            <person name="Chiu C.-H."/>
        </authorList>
    </citation>
    <scope>NUCLEOTIDE SEQUENCE [LARGE SCALE GENOMIC DNA]</scope>
    <source>
        <strain evidence="8 9">AN88</strain>
    </source>
</reference>
<evidence type="ECO:0000256" key="5">
    <source>
        <dbReference type="ARBA" id="ARBA00022679"/>
    </source>
</evidence>
<evidence type="ECO:0000256" key="6">
    <source>
        <dbReference type="ARBA" id="ARBA00022898"/>
    </source>
</evidence>
<dbReference type="PANTHER" id="PTHR11879:SF22">
    <property type="entry name" value="ASPARTATE AMINOTRANSFERASE, MITOCHONDRIAL"/>
    <property type="match status" value="1"/>
</dbReference>
<evidence type="ECO:0000313" key="8">
    <source>
        <dbReference type="EMBL" id="KGJ54304.1"/>
    </source>
</evidence>
<keyword evidence="4 8" id="KW-0032">Aminotransferase</keyword>
<dbReference type="InterPro" id="IPR000796">
    <property type="entry name" value="Asp_trans"/>
</dbReference>
<dbReference type="InterPro" id="IPR015422">
    <property type="entry name" value="PyrdxlP-dep_Trfase_small"/>
</dbReference>
<sequence length="411" mass="46045">MSFVKQNVNKAPIEDTVFAIVKKAKEAKAAIGAEQVVDATIGSLYNEEGNIVAFDSVFTPYNEIAKETKAAYAASFVGNDSFRKQVYEWIVGGTGSTLAHSVIATPGGTGAVAITLQEILDEGETVILPEIAWGSYRLMATMDNLKVKTYSLFERDHFNVESLKEACREVMKTQKKLLLVINDPCHNPTGYSMSMEEWQEIVAFLNECGKEVPVVLLNDIAYIDFSYDLEHCRNYIKTFNDFSENVMAVIAFSCSKALTSYGLRCGAAILLAQTKEAVRDVEIVFEKAARATWSNVPNAAMENFTYVTTTNYDAYMKEKAMYVELLKKRSDIFTEEADACGLDYYPYKEGFFVTVRIEDNALRDVFHESLMKQHIYTVKVNKGIRVAVCSLSSEKCRGLAKRMKEILDTCK</sequence>
<dbReference type="InterPro" id="IPR015424">
    <property type="entry name" value="PyrdxlP-dep_Trfase"/>
</dbReference>
<dbReference type="RefSeq" id="WP_044904184.1">
    <property type="nucleotide sequence ID" value="NZ_JQIF01000017.1"/>
</dbReference>
<dbReference type="GO" id="GO:0030170">
    <property type="term" value="F:pyridoxal phosphate binding"/>
    <property type="evidence" value="ECO:0007669"/>
    <property type="project" value="InterPro"/>
</dbReference>
<keyword evidence="5 8" id="KW-0808">Transferase</keyword>
<comment type="cofactor">
    <cofactor evidence="1">
        <name>pyridoxal 5'-phosphate</name>
        <dbReference type="ChEBI" id="CHEBI:597326"/>
    </cofactor>
</comment>
<feature type="domain" description="Aminotransferase class I/classII large" evidence="7">
    <location>
        <begin position="49"/>
        <end position="402"/>
    </location>
</feature>
<dbReference type="EMBL" id="JQIF01000017">
    <property type="protein sequence ID" value="KGJ54304.1"/>
    <property type="molecule type" value="Genomic_DNA"/>
</dbReference>
<dbReference type="GO" id="GO:0042802">
    <property type="term" value="F:identical protein binding"/>
    <property type="evidence" value="ECO:0007669"/>
    <property type="project" value="TreeGrafter"/>
</dbReference>
<keyword evidence="6" id="KW-0663">Pyridoxal phosphate</keyword>
<dbReference type="AlphaFoldDB" id="A0A099I8K2"/>
<accession>A0A099I8K2</accession>
<comment type="similarity">
    <text evidence="2">Belongs to the class-I pyridoxal-phosphate-dependent aminotransferase family.</text>
</comment>
<comment type="caution">
    <text evidence="8">The sequence shown here is derived from an EMBL/GenBank/DDBJ whole genome shotgun (WGS) entry which is preliminary data.</text>
</comment>
<dbReference type="SUPFAM" id="SSF53383">
    <property type="entry name" value="PLP-dependent transferases"/>
    <property type="match status" value="1"/>
</dbReference>
<evidence type="ECO:0000313" key="9">
    <source>
        <dbReference type="Proteomes" id="UP000030008"/>
    </source>
</evidence>
<comment type="subunit">
    <text evidence="3">Homodimer.</text>
</comment>